<comment type="subcellular location">
    <subcellularLocation>
        <location evidence="1">Endoplasmic reticulum membrane</location>
        <topology evidence="1">Multi-pass membrane protein</topology>
    </subcellularLocation>
</comment>
<feature type="region of interest" description="Disordered" evidence="11">
    <location>
        <begin position="1"/>
        <end position="60"/>
    </location>
</feature>
<name>A0A0C9RVY3_9CONI</name>
<evidence type="ECO:0000256" key="5">
    <source>
        <dbReference type="ARBA" id="ARBA00022703"/>
    </source>
</evidence>
<evidence type="ECO:0000256" key="4">
    <source>
        <dbReference type="ARBA" id="ARBA00022692"/>
    </source>
</evidence>
<dbReference type="PANTHER" id="PTHR13448">
    <property type="entry name" value="TRANSMEMBRANE PROTEIN 214"/>
    <property type="match status" value="1"/>
</dbReference>
<comment type="similarity">
    <text evidence="2">Belongs to the TMEM214 family.</text>
</comment>
<evidence type="ECO:0000313" key="14">
    <source>
        <dbReference type="EMBL" id="JAG88039.1"/>
    </source>
</evidence>
<comment type="function">
    <text evidence="10">Critical mediator, in cooperation with CASP4, of endoplasmic reticulum-stress induced apoptosis. Required or the activation of CASP4 following endoplasmic reticulum stress.</text>
</comment>
<accession>A0A0C9RVY3</accession>
<keyword evidence="8 12" id="KW-0472">Membrane</keyword>
<protein>
    <submittedName>
        <fullName evidence="14">TSA: Wollemia nobilis Ref_Wollemi_Transcript_10146_2894 transcribed RNA sequence</fullName>
    </submittedName>
    <submittedName>
        <fullName evidence="13">TSA: Wollemia nobilis Ref_Wollemi_Transcript_10147_2797 transcribed RNA sequence</fullName>
    </submittedName>
</protein>
<keyword evidence="5" id="KW-0053">Apoptosis</keyword>
<evidence type="ECO:0000256" key="8">
    <source>
        <dbReference type="ARBA" id="ARBA00023136"/>
    </source>
</evidence>
<dbReference type="AlphaFoldDB" id="A0A0C9RVY3"/>
<evidence type="ECO:0000256" key="3">
    <source>
        <dbReference type="ARBA" id="ARBA00011720"/>
    </source>
</evidence>
<evidence type="ECO:0000256" key="11">
    <source>
        <dbReference type="SAM" id="MobiDB-lite"/>
    </source>
</evidence>
<dbReference type="InterPro" id="IPR019308">
    <property type="entry name" value="TMEM214"/>
</dbReference>
<feature type="transmembrane region" description="Helical" evidence="12">
    <location>
        <begin position="557"/>
        <end position="577"/>
    </location>
</feature>
<keyword evidence="4 12" id="KW-0812">Transmembrane</keyword>
<evidence type="ECO:0000256" key="7">
    <source>
        <dbReference type="ARBA" id="ARBA00022989"/>
    </source>
</evidence>
<evidence type="ECO:0000256" key="12">
    <source>
        <dbReference type="SAM" id="Phobius"/>
    </source>
</evidence>
<dbReference type="Pfam" id="PF10151">
    <property type="entry name" value="TMEM214"/>
    <property type="match status" value="1"/>
</dbReference>
<dbReference type="GO" id="GO:0005789">
    <property type="term" value="C:endoplasmic reticulum membrane"/>
    <property type="evidence" value="ECO:0007669"/>
    <property type="project" value="UniProtKB-SubCell"/>
</dbReference>
<feature type="compositionally biased region" description="Basic residues" evidence="11">
    <location>
        <begin position="130"/>
        <end position="139"/>
    </location>
</feature>
<evidence type="ECO:0000256" key="10">
    <source>
        <dbReference type="ARBA" id="ARBA00024938"/>
    </source>
</evidence>
<keyword evidence="7 12" id="KW-1133">Transmembrane helix</keyword>
<evidence type="ECO:0000256" key="2">
    <source>
        <dbReference type="ARBA" id="ARBA00007984"/>
    </source>
</evidence>
<feature type="compositionally biased region" description="Basic and acidic residues" evidence="11">
    <location>
        <begin position="21"/>
        <end position="31"/>
    </location>
</feature>
<organism evidence="14">
    <name type="scientific">Wollemia nobilis</name>
    <dbReference type="NCBI Taxonomy" id="56998"/>
    <lineage>
        <taxon>Eukaryota</taxon>
        <taxon>Viridiplantae</taxon>
        <taxon>Streptophyta</taxon>
        <taxon>Embryophyta</taxon>
        <taxon>Tracheophyta</taxon>
        <taxon>Spermatophyta</taxon>
        <taxon>Pinopsida</taxon>
        <taxon>Pinidae</taxon>
        <taxon>Conifers II</taxon>
        <taxon>Araucariales</taxon>
        <taxon>Araucariaceae</taxon>
        <taxon>Wollemia</taxon>
    </lineage>
</organism>
<keyword evidence="6" id="KW-0256">Endoplasmic reticulum</keyword>
<dbReference type="PANTHER" id="PTHR13448:SF0">
    <property type="entry name" value="TRANSMEMBRANE PROTEIN 214"/>
    <property type="match status" value="1"/>
</dbReference>
<feature type="region of interest" description="Disordered" evidence="11">
    <location>
        <begin position="104"/>
        <end position="140"/>
    </location>
</feature>
<dbReference type="EMBL" id="GCHU01010092">
    <property type="protein sequence ID" value="JAG88038.1"/>
    <property type="molecule type" value="Transcribed_RNA"/>
</dbReference>
<evidence type="ECO:0000256" key="9">
    <source>
        <dbReference type="ARBA" id="ARBA00023180"/>
    </source>
</evidence>
<proteinExistence type="inferred from homology"/>
<evidence type="ECO:0000256" key="6">
    <source>
        <dbReference type="ARBA" id="ARBA00022824"/>
    </source>
</evidence>
<keyword evidence="9" id="KW-0325">Glycoprotein</keyword>
<reference evidence="14" key="1">
    <citation type="submission" date="2015-02" db="EMBL/GenBank/DDBJ databases">
        <title>A transcriptome of Wollemia nobilis - a relic of Gondwana.</title>
        <authorList>
            <person name="Chia J.Y."/>
            <person name="Leong Y.S."/>
            <person name="Abdul Karim S."/>
            <person name="Wan Azmi N."/>
            <person name="Hercus R."/>
            <person name="Croft L."/>
        </authorList>
    </citation>
    <scope>NUCLEOTIDE SEQUENCE</scope>
    <source>
        <strain evidence="14">MaeBrown</strain>
        <tissue evidence="14">Leaf</tissue>
    </source>
</reference>
<dbReference type="GO" id="GO:0005794">
    <property type="term" value="C:Golgi apparatus"/>
    <property type="evidence" value="ECO:0007669"/>
    <property type="project" value="TreeGrafter"/>
</dbReference>
<sequence>MENNGVHENGNGSAFDALIEDSSRSKSKDHGWQTVVYPKRKKQPAKEANSVKTNGDVVFNGDAAKSSVYQSLEQHADERRKRAEAQRAAIAEKYGGLADEINEKVAGSDDDSDEGAKAANGAADGEEKKPKQKKPKKPKVTLAEAAAKIDAANLSDFLAEITASYEKAPDVQLMRFADYFARVFSFLSASQFSLNKILKESTVTKLAEVPLCYIPEAVQKTSGDWINQQPSEALNNFTLWALSSVIEDMSAHQVGHKGSKQTQPVAAKGKAAVFVALALVLRRRPDVLLQLSPTIKTGAQFQGQDKLYAIVWAIAQACRGDLVVGMSLWVQNLLPLTLGKKSTIPRDLTLQLMESCVLDNMKKARPILLNSAVRKGERLVPPPALTILMQLAYPLDSARTKATERFVAIYPFIKELALVGANRSKSTRPVAQQLMPLSLAAISEENPALTDEAASIFIWCLSQNSDCYKQWEKLHLEHMKASTVILEKLIADWKKSVSMLSPMEDLKQTLKCLRLKHEEVFETQAGDPGIQATVKAADKHCKAMLRKLSRVAGCVKFTTVTALFAVLIAVCIILAMPHLEKLPEWKRLALVFGESFSF</sequence>
<evidence type="ECO:0000256" key="1">
    <source>
        <dbReference type="ARBA" id="ARBA00004477"/>
    </source>
</evidence>
<dbReference type="EMBL" id="GCHU01010091">
    <property type="protein sequence ID" value="JAG88039.1"/>
    <property type="molecule type" value="Transcribed_RNA"/>
</dbReference>
<comment type="subunit">
    <text evidence="3">Constitutively interacts with CASP4; required for the localization of procaspase 4 to the ER.</text>
</comment>
<evidence type="ECO:0000313" key="13">
    <source>
        <dbReference type="EMBL" id="JAG88038.1"/>
    </source>
</evidence>